<feature type="region of interest" description="Disordered" evidence="1">
    <location>
        <begin position="1"/>
        <end position="47"/>
    </location>
</feature>
<dbReference type="AlphaFoldDB" id="A0A8J9X442"/>
<reference evidence="2" key="1">
    <citation type="submission" date="2022-02" db="EMBL/GenBank/DDBJ databases">
        <authorList>
            <person name="Giguere J D."/>
        </authorList>
    </citation>
    <scope>NUCLEOTIDE SEQUENCE</scope>
    <source>
        <strain evidence="2">CCAP 1055/1</strain>
    </source>
</reference>
<evidence type="ECO:0000313" key="2">
    <source>
        <dbReference type="EMBL" id="CAG9286448.1"/>
    </source>
</evidence>
<sequence>MYRPRGATNSSTASRSNGALDKDLDASLHSQSHHGQRPARRRSSLDNSCLAAPETFREYLFDIGQDDKDLERGPRERRRLSLNNRTSTTTIFLAGSPSTHRPKIDLDKDWHDSFHSKTPTDLLSSHHDSATSWDSDEDSFCDATEEEPANREYLRRDLGASCRWSDDGSEDFDFEDEEDVNVGPGRHLMSRSTSSRRASRRPRRPIGPAETAALTKSI</sequence>
<feature type="compositionally biased region" description="Acidic residues" evidence="1">
    <location>
        <begin position="134"/>
        <end position="147"/>
    </location>
</feature>
<proteinExistence type="predicted"/>
<protein>
    <submittedName>
        <fullName evidence="2">Uncharacterized protein</fullName>
    </submittedName>
</protein>
<feature type="compositionally biased region" description="Basic residues" evidence="1">
    <location>
        <begin position="31"/>
        <end position="42"/>
    </location>
</feature>
<name>A0A8J9X442_PHATR</name>
<dbReference type="EMBL" id="OU594963">
    <property type="protein sequence ID" value="CAG9286448.1"/>
    <property type="molecule type" value="Genomic_DNA"/>
</dbReference>
<feature type="region of interest" description="Disordered" evidence="1">
    <location>
        <begin position="163"/>
        <end position="218"/>
    </location>
</feature>
<dbReference type="Proteomes" id="UP000836788">
    <property type="component" value="Chromosome 22"/>
</dbReference>
<organism evidence="2">
    <name type="scientific">Phaeodactylum tricornutum</name>
    <name type="common">Diatom</name>
    <dbReference type="NCBI Taxonomy" id="2850"/>
    <lineage>
        <taxon>Eukaryota</taxon>
        <taxon>Sar</taxon>
        <taxon>Stramenopiles</taxon>
        <taxon>Ochrophyta</taxon>
        <taxon>Bacillariophyta</taxon>
        <taxon>Bacillariophyceae</taxon>
        <taxon>Bacillariophycidae</taxon>
        <taxon>Naviculales</taxon>
        <taxon>Phaeodactylaceae</taxon>
        <taxon>Phaeodactylum</taxon>
    </lineage>
</organism>
<feature type="compositionally biased region" description="Acidic residues" evidence="1">
    <location>
        <begin position="167"/>
        <end position="180"/>
    </location>
</feature>
<accession>A0A8J9X442</accession>
<evidence type="ECO:0000256" key="1">
    <source>
        <dbReference type="SAM" id="MobiDB-lite"/>
    </source>
</evidence>
<feature type="compositionally biased region" description="Polar residues" evidence="1">
    <location>
        <begin position="7"/>
        <end position="17"/>
    </location>
</feature>
<gene>
    <name evidence="2" type="ORF">PTTT1_LOCUS32363</name>
</gene>
<feature type="region of interest" description="Disordered" evidence="1">
    <location>
        <begin position="117"/>
        <end position="147"/>
    </location>
</feature>